<dbReference type="AlphaFoldDB" id="A0A922ITR4"/>
<dbReference type="CTD" id="24588482"/>
<comment type="caution">
    <text evidence="2">The sequence shown here is derived from an EMBL/GenBank/DDBJ whole genome shotgun (WGS) entry which is preliminary data.</text>
</comment>
<dbReference type="Proteomes" id="UP000471633">
    <property type="component" value="Unassembled WGS sequence"/>
</dbReference>
<keyword evidence="1" id="KW-1133">Transmembrane helix</keyword>
<reference evidence="2" key="2">
    <citation type="journal article" date="2019" name="Gigascience">
        <title>High-quality Schistosoma haematobium genome achieved by single-molecule and long-range sequencing.</title>
        <authorList>
            <person name="Stroehlein A.J."/>
            <person name="Korhonen P.K."/>
            <person name="Chong T.M."/>
            <person name="Lim Y.L."/>
            <person name="Chan K.G."/>
            <person name="Webster B."/>
            <person name="Rollinson D."/>
            <person name="Brindley P.J."/>
            <person name="Gasser R.B."/>
            <person name="Young N.D."/>
        </authorList>
    </citation>
    <scope>NUCLEOTIDE SEQUENCE</scope>
</reference>
<reference evidence="2" key="1">
    <citation type="journal article" date="2012" name="Nat. Genet.">
        <title>Whole-genome sequence of Schistosoma haematobium.</title>
        <authorList>
            <person name="Young N.D."/>
            <person name="Jex A.R."/>
            <person name="Li B."/>
            <person name="Liu S."/>
            <person name="Yang L."/>
            <person name="Xiong Z."/>
            <person name="Li Y."/>
            <person name="Cantacessi C."/>
            <person name="Hall R.S."/>
            <person name="Xu X."/>
            <person name="Chen F."/>
            <person name="Wu X."/>
            <person name="Zerlotini A."/>
            <person name="Oliveira G."/>
            <person name="Hofmann A."/>
            <person name="Zhang G."/>
            <person name="Fang X."/>
            <person name="Kang Y."/>
            <person name="Campbell B.E."/>
            <person name="Loukas A."/>
            <person name="Ranganathan S."/>
            <person name="Rollinson D."/>
            <person name="Rinaldi G."/>
            <person name="Brindley P.J."/>
            <person name="Yang H."/>
            <person name="Wang J."/>
            <person name="Wang J."/>
            <person name="Gasser R.B."/>
        </authorList>
    </citation>
    <scope>NUCLEOTIDE SEQUENCE</scope>
</reference>
<dbReference type="GeneID" id="24588482"/>
<keyword evidence="1" id="KW-0472">Membrane</keyword>
<feature type="transmembrane region" description="Helical" evidence="1">
    <location>
        <begin position="20"/>
        <end position="42"/>
    </location>
</feature>
<feature type="transmembrane region" description="Helical" evidence="1">
    <location>
        <begin position="192"/>
        <end position="214"/>
    </location>
</feature>
<protein>
    <submittedName>
        <fullName evidence="2">Uncharacterized protein</fullName>
    </submittedName>
</protein>
<name>A0A922ITR4_SCHHA</name>
<keyword evidence="3" id="KW-1185">Reference proteome</keyword>
<proteinExistence type="predicted"/>
<dbReference type="EMBL" id="AMPZ03000003">
    <property type="protein sequence ID" value="KAH9587120.1"/>
    <property type="molecule type" value="Genomic_DNA"/>
</dbReference>
<evidence type="ECO:0000256" key="1">
    <source>
        <dbReference type="SAM" id="Phobius"/>
    </source>
</evidence>
<dbReference type="RefSeq" id="XP_051068906.1">
    <property type="nucleotide sequence ID" value="XM_051212976.1"/>
</dbReference>
<gene>
    <name evidence="2" type="ORF">MS3_00004975</name>
</gene>
<accession>A0A922ITR4</accession>
<sequence length="224" mass="25169">MGFRIKHIFQQNALQPKLSYTAMVLILTSVLSILSIIVTLTLSLLGREFKSATCITIFTSVFKNDVGYFTEDERNVSPEYNNVNFIRFGYICSSWILYHQCGNSSKSHSMGYCFRVAFDFGPGCVFMFYCVAELSTITIVFIGLIIAGYTQVALAVYVAGVLPLLIPLAIGFGQLTFSTSSSYTYNPDYCLASLTLFTTLLGFFITISVEAHFIKQLMKKQYYR</sequence>
<reference evidence="2" key="4">
    <citation type="journal article" date="2022" name="PLoS Pathog.">
        <title>Chromosome-level genome of Schistosoma haematobium underpins genome-wide explorations of molecular variation.</title>
        <authorList>
            <person name="Stroehlein A.J."/>
            <person name="Korhonen P.K."/>
            <person name="Lee V.V."/>
            <person name="Ralph S.A."/>
            <person name="Mentink-Kane M."/>
            <person name="You H."/>
            <person name="McManus D.P."/>
            <person name="Tchuente L.T."/>
            <person name="Stothard J.R."/>
            <person name="Kaur P."/>
            <person name="Dudchenko O."/>
            <person name="Aiden E.L."/>
            <person name="Yang B."/>
            <person name="Yang H."/>
            <person name="Emery A.M."/>
            <person name="Webster B.L."/>
            <person name="Brindley P.J."/>
            <person name="Rollinson D."/>
            <person name="Chang B.C.H."/>
            <person name="Gasser R.B."/>
            <person name="Young N.D."/>
        </authorList>
    </citation>
    <scope>NUCLEOTIDE SEQUENCE</scope>
</reference>
<feature type="transmembrane region" description="Helical" evidence="1">
    <location>
        <begin position="154"/>
        <end position="172"/>
    </location>
</feature>
<evidence type="ECO:0000313" key="2">
    <source>
        <dbReference type="EMBL" id="KAH9587120.1"/>
    </source>
</evidence>
<organism evidence="2 3">
    <name type="scientific">Schistosoma haematobium</name>
    <name type="common">Blood fluke</name>
    <dbReference type="NCBI Taxonomy" id="6185"/>
    <lineage>
        <taxon>Eukaryota</taxon>
        <taxon>Metazoa</taxon>
        <taxon>Spiralia</taxon>
        <taxon>Lophotrochozoa</taxon>
        <taxon>Platyhelminthes</taxon>
        <taxon>Trematoda</taxon>
        <taxon>Digenea</taxon>
        <taxon>Strigeidida</taxon>
        <taxon>Schistosomatoidea</taxon>
        <taxon>Schistosomatidae</taxon>
        <taxon>Schistosoma</taxon>
    </lineage>
</organism>
<keyword evidence="1" id="KW-0812">Transmembrane</keyword>
<feature type="transmembrane region" description="Helical" evidence="1">
    <location>
        <begin position="126"/>
        <end position="147"/>
    </location>
</feature>
<reference evidence="2" key="3">
    <citation type="submission" date="2021-06" db="EMBL/GenBank/DDBJ databases">
        <title>Chromosome-level genome assembly for S. haematobium.</title>
        <authorList>
            <person name="Stroehlein A.J."/>
        </authorList>
    </citation>
    <scope>NUCLEOTIDE SEQUENCE</scope>
</reference>
<evidence type="ECO:0000313" key="3">
    <source>
        <dbReference type="Proteomes" id="UP000471633"/>
    </source>
</evidence>